<feature type="transmembrane region" description="Helical" evidence="1">
    <location>
        <begin position="17"/>
        <end position="37"/>
    </location>
</feature>
<evidence type="ECO:0000313" key="3">
    <source>
        <dbReference type="Proteomes" id="UP000269154"/>
    </source>
</evidence>
<proteinExistence type="predicted"/>
<dbReference type="EMBL" id="RCBY01000009">
    <property type="protein sequence ID" value="RQH55296.1"/>
    <property type="molecule type" value="Genomic_DNA"/>
</dbReference>
<comment type="caution">
    <text evidence="2">The sequence shown here is derived from an EMBL/GenBank/DDBJ whole genome shotgun (WGS) entry which is preliminary data.</text>
</comment>
<keyword evidence="1" id="KW-1133">Transmembrane helix</keyword>
<reference evidence="2 3" key="1">
    <citation type="journal article" date="2018" name="ACS Chem. Biol.">
        <title>Ketoreductase domain dysfunction expands chemodiversity: malyngamide biosynthesis in the cyanobacterium Okeania hirsuta.</title>
        <authorList>
            <person name="Moss N.A."/>
            <person name="Leao T."/>
            <person name="Rankin M."/>
            <person name="McCullough T.M."/>
            <person name="Qu P."/>
            <person name="Korobeynikov A."/>
            <person name="Smith J.L."/>
            <person name="Gerwick L."/>
            <person name="Gerwick W.H."/>
        </authorList>
    </citation>
    <scope>NUCLEOTIDE SEQUENCE [LARGE SCALE GENOMIC DNA]</scope>
    <source>
        <strain evidence="2 3">PAB10Feb10-1</strain>
    </source>
</reference>
<feature type="transmembrane region" description="Helical" evidence="1">
    <location>
        <begin position="75"/>
        <end position="97"/>
    </location>
</feature>
<protein>
    <submittedName>
        <fullName evidence="2">DUF2752 domain-containing protein</fullName>
    </submittedName>
</protein>
<dbReference type="Pfam" id="PF10825">
    <property type="entry name" value="DUF2752"/>
    <property type="match status" value="1"/>
</dbReference>
<dbReference type="OrthoDB" id="466478at2"/>
<keyword evidence="1" id="KW-0472">Membrane</keyword>
<keyword evidence="3" id="KW-1185">Reference proteome</keyword>
<name>A0A3N6P0J4_9CYAN</name>
<organism evidence="2 3">
    <name type="scientific">Okeania hirsuta</name>
    <dbReference type="NCBI Taxonomy" id="1458930"/>
    <lineage>
        <taxon>Bacteria</taxon>
        <taxon>Bacillati</taxon>
        <taxon>Cyanobacteriota</taxon>
        <taxon>Cyanophyceae</taxon>
        <taxon>Oscillatoriophycideae</taxon>
        <taxon>Oscillatoriales</taxon>
        <taxon>Microcoleaceae</taxon>
        <taxon>Okeania</taxon>
    </lineage>
</organism>
<dbReference type="InterPro" id="IPR021215">
    <property type="entry name" value="DUF2752"/>
</dbReference>
<evidence type="ECO:0000256" key="1">
    <source>
        <dbReference type="SAM" id="Phobius"/>
    </source>
</evidence>
<accession>A0A3N6P0J4</accession>
<dbReference type="RefSeq" id="WP_124143098.1">
    <property type="nucleotide sequence ID" value="NZ_CAWOKI010000323.1"/>
</dbReference>
<keyword evidence="1" id="KW-0812">Transmembrane</keyword>
<sequence length="161" mass="18673">MQKFSEFLSDKERYQRYVYLAIALFPIIGSYFLNFGLKIPFIGCPLLRFIGIPCPGWGLTRSLTAVARGDFSQAIAYHLFGPVFFAAFIIAILHIVLELINNRKIRIFYVPLIQNNHFQIFCFLVLFGYHGTRLQQLWKTGEIYNFLIHSTLGNWLFGVII</sequence>
<dbReference type="AlphaFoldDB" id="A0A3N6P0J4"/>
<dbReference type="Proteomes" id="UP000269154">
    <property type="component" value="Unassembled WGS sequence"/>
</dbReference>
<gene>
    <name evidence="2" type="ORF">D5R40_02940</name>
</gene>
<evidence type="ECO:0000313" key="2">
    <source>
        <dbReference type="EMBL" id="RQH55296.1"/>
    </source>
</evidence>